<protein>
    <submittedName>
        <fullName evidence="2">DUF2213 domain-containing protein</fullName>
    </submittedName>
</protein>
<dbReference type="EMBL" id="JBHRYC010000061">
    <property type="protein sequence ID" value="MFC3638201.1"/>
    <property type="molecule type" value="Genomic_DNA"/>
</dbReference>
<evidence type="ECO:0000313" key="2">
    <source>
        <dbReference type="EMBL" id="MFC3638201.1"/>
    </source>
</evidence>
<feature type="compositionally biased region" description="Basic and acidic residues" evidence="1">
    <location>
        <begin position="299"/>
        <end position="310"/>
    </location>
</feature>
<proteinExistence type="predicted"/>
<feature type="region of interest" description="Disordered" evidence="1">
    <location>
        <begin position="274"/>
        <end position="310"/>
    </location>
</feature>
<accession>A0ABV7UI76</accession>
<name>A0ABV7UI76_9HYPH</name>
<organism evidence="2 3">
    <name type="scientific">Camelimonas fluminis</name>
    <dbReference type="NCBI Taxonomy" id="1576911"/>
    <lineage>
        <taxon>Bacteria</taxon>
        <taxon>Pseudomonadati</taxon>
        <taxon>Pseudomonadota</taxon>
        <taxon>Alphaproteobacteria</taxon>
        <taxon>Hyphomicrobiales</taxon>
        <taxon>Chelatococcaceae</taxon>
        <taxon>Camelimonas</taxon>
    </lineage>
</organism>
<feature type="compositionally biased region" description="Basic and acidic residues" evidence="1">
    <location>
        <begin position="232"/>
        <end position="244"/>
    </location>
</feature>
<feature type="region of interest" description="Disordered" evidence="1">
    <location>
        <begin position="231"/>
        <end position="253"/>
    </location>
</feature>
<dbReference type="InterPro" id="IPR016913">
    <property type="entry name" value="UCP029215"/>
</dbReference>
<gene>
    <name evidence="2" type="ORF">ACFONL_12605</name>
</gene>
<comment type="caution">
    <text evidence="2">The sequence shown here is derived from an EMBL/GenBank/DDBJ whole genome shotgun (WGS) entry which is preliminary data.</text>
</comment>
<dbReference type="Pfam" id="PF09979">
    <property type="entry name" value="DUF2213"/>
    <property type="match status" value="1"/>
</dbReference>
<reference evidence="3" key="1">
    <citation type="journal article" date="2019" name="Int. J. Syst. Evol. Microbiol.">
        <title>The Global Catalogue of Microorganisms (GCM) 10K type strain sequencing project: providing services to taxonomists for standard genome sequencing and annotation.</title>
        <authorList>
            <consortium name="The Broad Institute Genomics Platform"/>
            <consortium name="The Broad Institute Genome Sequencing Center for Infectious Disease"/>
            <person name="Wu L."/>
            <person name="Ma J."/>
        </authorList>
    </citation>
    <scope>NUCLEOTIDE SEQUENCE [LARGE SCALE GENOMIC DNA]</scope>
    <source>
        <strain evidence="3">KCTC 42282</strain>
    </source>
</reference>
<feature type="compositionally biased region" description="Acidic residues" evidence="1">
    <location>
        <begin position="284"/>
        <end position="298"/>
    </location>
</feature>
<dbReference type="Proteomes" id="UP001595704">
    <property type="component" value="Unassembled WGS sequence"/>
</dbReference>
<sequence>MKMTTDRAPATLVAEQIGASQHLTPEGFLLCRGVRIARTGPMLYAPDEMPEIEPGDRGMVTIERDANVLFSPEAIASFAGKPVTNDHPDEYVTPETWRACAVGVTLDPRRGEGVEAEYLLADLLITDAQAINDVRDGKREVSCGYESEREQIRPGYGRQITVVGNHVALVDRGRCGPSCSIQDGETPMAKRTVWDRMRTAFKAKDEAAFEEELKEAMDQDGYEPQRLVIEVKQPEGEPPPKETGDSDDPLEKLTGAVNDLAGKFTDFEGRLAKLEEGGSKTADEDPEGEGEGDGDEGEDRPSETKDSAKLRDEFADTISRAEILSPGIKLPVFDAKRTRKMTVDAMCALRRKALKNALADEARKPHVAAVLGQAPDIAKMTCDEARIAFRAASELARNANNGPGARHPVGDIPQGPMTAARMQQMIADRRKAARA</sequence>
<evidence type="ECO:0000313" key="3">
    <source>
        <dbReference type="Proteomes" id="UP001595704"/>
    </source>
</evidence>
<feature type="compositionally biased region" description="Basic and acidic residues" evidence="1">
    <location>
        <begin position="274"/>
        <end position="283"/>
    </location>
</feature>
<dbReference type="RefSeq" id="WP_191320442.1">
    <property type="nucleotide sequence ID" value="NZ_BNCG01000017.1"/>
</dbReference>
<keyword evidence="3" id="KW-1185">Reference proteome</keyword>
<evidence type="ECO:0000256" key="1">
    <source>
        <dbReference type="SAM" id="MobiDB-lite"/>
    </source>
</evidence>